<reference evidence="1" key="1">
    <citation type="submission" date="2018-05" db="EMBL/GenBank/DDBJ databases">
        <authorList>
            <person name="Lanie J.A."/>
            <person name="Ng W.-L."/>
            <person name="Kazmierczak K.M."/>
            <person name="Andrzejewski T.M."/>
            <person name="Davidsen T.M."/>
            <person name="Wayne K.J."/>
            <person name="Tettelin H."/>
            <person name="Glass J.I."/>
            <person name="Rusch D."/>
            <person name="Podicherti R."/>
            <person name="Tsui H.-C.T."/>
            <person name="Winkler M.E."/>
        </authorList>
    </citation>
    <scope>NUCLEOTIDE SEQUENCE</scope>
</reference>
<evidence type="ECO:0000313" key="1">
    <source>
        <dbReference type="EMBL" id="SVB99116.1"/>
    </source>
</evidence>
<dbReference type="InterPro" id="IPR007481">
    <property type="entry name" value="SspB"/>
</dbReference>
<name>A0A382IHL3_9ZZZZ</name>
<sequence>GVSSQGVPAGHHLYISFRTQADGVQISENLRTQFPDEMTIVLENQFWDLKVDDDQFRVTLNFNKVPQELVVPLSAISRFADQHANFRLQFGRNASIDRSQEMMGSATSDRVDLDPQVTEQDRNNSGRKVIALDAFRKN</sequence>
<dbReference type="InterPro" id="IPR036760">
    <property type="entry name" value="SspB-like_sf"/>
</dbReference>
<protein>
    <submittedName>
        <fullName evidence="1">Uncharacterized protein</fullName>
    </submittedName>
</protein>
<feature type="non-terminal residue" evidence="1">
    <location>
        <position position="1"/>
    </location>
</feature>
<gene>
    <name evidence="1" type="ORF">METZ01_LOCUS251970</name>
</gene>
<proteinExistence type="predicted"/>
<dbReference type="EMBL" id="UINC01067446">
    <property type="protein sequence ID" value="SVB99116.1"/>
    <property type="molecule type" value="Genomic_DNA"/>
</dbReference>
<dbReference type="Pfam" id="PF04386">
    <property type="entry name" value="SspB"/>
    <property type="match status" value="1"/>
</dbReference>
<dbReference type="SUPFAM" id="SSF101738">
    <property type="entry name" value="SspB-like"/>
    <property type="match status" value="1"/>
</dbReference>
<dbReference type="AlphaFoldDB" id="A0A382IHL3"/>
<dbReference type="Gene3D" id="2.30.30.220">
    <property type="entry name" value="SspB-like"/>
    <property type="match status" value="1"/>
</dbReference>
<organism evidence="1">
    <name type="scientific">marine metagenome</name>
    <dbReference type="NCBI Taxonomy" id="408172"/>
    <lineage>
        <taxon>unclassified sequences</taxon>
        <taxon>metagenomes</taxon>
        <taxon>ecological metagenomes</taxon>
    </lineage>
</organism>
<accession>A0A382IHL3</accession>